<dbReference type="EMBL" id="ADLK01000030">
    <property type="protein sequence ID" value="KMW16401.1"/>
    <property type="molecule type" value="Genomic_DNA"/>
</dbReference>
<reference evidence="2 3" key="1">
    <citation type="submission" date="2011-04" db="EMBL/GenBank/DDBJ databases">
        <title>The Genome Sequence of Clostridium citroniae WAL-19142.</title>
        <authorList>
            <consortium name="The Broad Institute Genome Sequencing Platform"/>
            <person name="Earl A."/>
            <person name="Ward D."/>
            <person name="Feldgarden M."/>
            <person name="Gevers D."/>
            <person name="Warren Y.A."/>
            <person name="Tyrrell K.L."/>
            <person name="Citron D.M."/>
            <person name="Goldstein E.J."/>
            <person name="Daigneault M."/>
            <person name="Allen-Vercoe E."/>
            <person name="Young S.K."/>
            <person name="Zeng Q."/>
            <person name="Gargeya S."/>
            <person name="Fitzgerald M."/>
            <person name="Haas B."/>
            <person name="Abouelleil A."/>
            <person name="Alvarado L."/>
            <person name="Arachchi H.M."/>
            <person name="Berlin A."/>
            <person name="Brown A."/>
            <person name="Chapman S.B."/>
            <person name="Chen Z."/>
            <person name="Dunbar C."/>
            <person name="Freedman E."/>
            <person name="Gearin G."/>
            <person name="Gellesch M."/>
            <person name="Goldberg J."/>
            <person name="Griggs A."/>
            <person name="Gujja S."/>
            <person name="Heilman E.R."/>
            <person name="Heiman D."/>
            <person name="Howarth C."/>
            <person name="Larson L."/>
            <person name="Lui A."/>
            <person name="MacDonald P.J."/>
            <person name="Mehta T."/>
            <person name="Montmayeur A."/>
            <person name="Murphy C."/>
            <person name="Neiman D."/>
            <person name="Pearson M."/>
            <person name="Priest M."/>
            <person name="Roberts A."/>
            <person name="Saif S."/>
            <person name="Shea T."/>
            <person name="Shenoy N."/>
            <person name="Sisk P."/>
            <person name="Stolte C."/>
            <person name="Sykes S."/>
            <person name="White J."/>
            <person name="Yandava C."/>
            <person name="Wortman J."/>
            <person name="Nusbaum C."/>
            <person name="Birren B."/>
        </authorList>
    </citation>
    <scope>NUCLEOTIDE SEQUENCE [LARGE SCALE GENOMIC DNA]</scope>
    <source>
        <strain evidence="2 3">WAL-19142</strain>
    </source>
</reference>
<dbReference type="Proteomes" id="UP000037392">
    <property type="component" value="Unassembled WGS sequence"/>
</dbReference>
<comment type="caution">
    <text evidence="2">The sequence shown here is derived from an EMBL/GenBank/DDBJ whole genome shotgun (WGS) entry which is preliminary data.</text>
</comment>
<organism evidence="2 3">
    <name type="scientific">[Clostridium] citroniae WAL-19142</name>
    <dbReference type="NCBI Taxonomy" id="742734"/>
    <lineage>
        <taxon>Bacteria</taxon>
        <taxon>Bacillati</taxon>
        <taxon>Bacillota</taxon>
        <taxon>Clostridia</taxon>
        <taxon>Lachnospirales</taxon>
        <taxon>Lachnospiraceae</taxon>
        <taxon>Enterocloster</taxon>
    </lineage>
</organism>
<evidence type="ECO:0000256" key="1">
    <source>
        <dbReference type="SAM" id="SignalP"/>
    </source>
</evidence>
<feature type="signal peptide" evidence="1">
    <location>
        <begin position="1"/>
        <end position="24"/>
    </location>
</feature>
<keyword evidence="1" id="KW-0732">Signal</keyword>
<sequence length="233" mass="25652">MKKMKTKLALLMAAVLMMCSVVLTGCQSKLAPADQVVGAMYDLVVKENAIPMKDLLGFASEDDVRSSLLAEDYTEMTDMLKDQFGGFGIDFTDEEVQEMSDTMTGLLNKLSYTAEIQSETKDETTVLLKVTGYSSDGLAQIMNDLITEMQTNMDEETMAAVMSGDEEAAQKLMQDVIKQFVAKVGEMEPSAETTDVTVKCEKMKVEVSGKEKVSWMPVDMDKFASDLEGAIFK</sequence>
<dbReference type="PROSITE" id="PS51257">
    <property type="entry name" value="PROKAR_LIPOPROTEIN"/>
    <property type="match status" value="1"/>
</dbReference>
<name>A0A0J9BW55_9FIRM</name>
<feature type="chain" id="PRO_5039581132" description="DUF5105 domain-containing protein" evidence="1">
    <location>
        <begin position="25"/>
        <end position="233"/>
    </location>
</feature>
<dbReference type="PATRIC" id="fig|742734.4.peg.4668"/>
<dbReference type="OrthoDB" id="2052305at2"/>
<protein>
    <recommendedName>
        <fullName evidence="4">DUF5105 domain-containing protein</fullName>
    </recommendedName>
</protein>
<proteinExistence type="predicted"/>
<evidence type="ECO:0000313" key="3">
    <source>
        <dbReference type="Proteomes" id="UP000037392"/>
    </source>
</evidence>
<dbReference type="RefSeq" id="WP_007869836.1">
    <property type="nucleotide sequence ID" value="NZ_KQ235882.1"/>
</dbReference>
<dbReference type="AlphaFoldDB" id="A0A0J9BW55"/>
<dbReference type="GeneID" id="93165939"/>
<accession>A0A0J9BW55</accession>
<evidence type="ECO:0000313" key="2">
    <source>
        <dbReference type="EMBL" id="KMW16401.1"/>
    </source>
</evidence>
<evidence type="ECO:0008006" key="4">
    <source>
        <dbReference type="Google" id="ProtNLM"/>
    </source>
</evidence>
<gene>
    <name evidence="2" type="ORF">HMPREF9470_04356</name>
</gene>